<evidence type="ECO:0000313" key="7">
    <source>
        <dbReference type="EMBL" id="TDF98379.1"/>
    </source>
</evidence>
<dbReference type="PROSITE" id="PS00356">
    <property type="entry name" value="HTH_LACI_1"/>
    <property type="match status" value="1"/>
</dbReference>
<dbReference type="AlphaFoldDB" id="A0A4R5KRE8"/>
<dbReference type="Proteomes" id="UP000295511">
    <property type="component" value="Unassembled WGS sequence"/>
</dbReference>
<keyword evidence="2" id="KW-0805">Transcription regulation</keyword>
<dbReference type="Pfam" id="PF00356">
    <property type="entry name" value="LacI"/>
    <property type="match status" value="1"/>
</dbReference>
<dbReference type="InterPro" id="IPR046335">
    <property type="entry name" value="LacI/GalR-like_sensor"/>
</dbReference>
<proteinExistence type="predicted"/>
<dbReference type="SUPFAM" id="SSF47413">
    <property type="entry name" value="lambda repressor-like DNA-binding domains"/>
    <property type="match status" value="1"/>
</dbReference>
<accession>A0A4R5KRE8</accession>
<feature type="domain" description="HTH lacI-type" evidence="6">
    <location>
        <begin position="16"/>
        <end position="70"/>
    </location>
</feature>
<dbReference type="Gene3D" id="1.10.260.40">
    <property type="entry name" value="lambda repressor-like DNA-binding domains"/>
    <property type="match status" value="1"/>
</dbReference>
<dbReference type="CDD" id="cd06267">
    <property type="entry name" value="PBP1_LacI_sugar_binding-like"/>
    <property type="match status" value="1"/>
</dbReference>
<dbReference type="InterPro" id="IPR000843">
    <property type="entry name" value="HTH_LacI"/>
</dbReference>
<dbReference type="RefSeq" id="WP_133203364.1">
    <property type="nucleotide sequence ID" value="NZ_SMRU01000006.1"/>
</dbReference>
<dbReference type="SUPFAM" id="SSF53822">
    <property type="entry name" value="Periplasmic binding protein-like I"/>
    <property type="match status" value="1"/>
</dbReference>
<sequence>MAKTSERSQRGGHAGASIEDVAKAAGVSTATVSRAVRGLPRVSPATREKILRVAGELGYVASSSASGLATGRTRTIGVLAPYVDRWFFFKAIEGVDRELHARGYNLSLFNLGGQRGARERLFSKTMVYKQIDALLVLCMSLTSEEIADLQRIDIPLVIVGGPVEDCPSIGIDDYAASVEATMHLLNLGHREIALLHGQDDSDLNFTVPRLRVDGFTDAMTSAGFSMPPEWDIFGNFTVGSGQQAFDELWNKPGPKPTALFCASDEMAMGAMLQARRRGVRVPEDLSIIGIDNHEFAEAMGLTTVAQDPVEQGQLGTRMLLDELGGAAGSVRSMKAPHRLIIRETTAPPCAAPPAEAHRTGQNQATRKPAPTA</sequence>
<keyword evidence="1" id="KW-0678">Repressor</keyword>
<keyword evidence="3" id="KW-0238">DNA-binding</keyword>
<dbReference type="PANTHER" id="PTHR30146">
    <property type="entry name" value="LACI-RELATED TRANSCRIPTIONAL REPRESSOR"/>
    <property type="match status" value="1"/>
</dbReference>
<dbReference type="OrthoDB" id="3510266at2"/>
<dbReference type="EMBL" id="SMRU01000006">
    <property type="protein sequence ID" value="TDF98379.1"/>
    <property type="molecule type" value="Genomic_DNA"/>
</dbReference>
<evidence type="ECO:0000313" key="8">
    <source>
        <dbReference type="Proteomes" id="UP000295511"/>
    </source>
</evidence>
<name>A0A4R5KRE8_9MICC</name>
<organism evidence="7 8">
    <name type="scientific">Arthrobacter terricola</name>
    <dbReference type="NCBI Taxonomy" id="2547396"/>
    <lineage>
        <taxon>Bacteria</taxon>
        <taxon>Bacillati</taxon>
        <taxon>Actinomycetota</taxon>
        <taxon>Actinomycetes</taxon>
        <taxon>Micrococcales</taxon>
        <taxon>Micrococcaceae</taxon>
        <taxon>Arthrobacter</taxon>
    </lineage>
</organism>
<dbReference type="PANTHER" id="PTHR30146:SF148">
    <property type="entry name" value="HTH-TYPE TRANSCRIPTIONAL REPRESSOR PURR-RELATED"/>
    <property type="match status" value="1"/>
</dbReference>
<evidence type="ECO:0000259" key="6">
    <source>
        <dbReference type="PROSITE" id="PS50932"/>
    </source>
</evidence>
<evidence type="ECO:0000256" key="4">
    <source>
        <dbReference type="ARBA" id="ARBA00023163"/>
    </source>
</evidence>
<dbReference type="InterPro" id="IPR010982">
    <property type="entry name" value="Lambda_DNA-bd_dom_sf"/>
</dbReference>
<dbReference type="CDD" id="cd01392">
    <property type="entry name" value="HTH_LacI"/>
    <property type="match status" value="1"/>
</dbReference>
<gene>
    <name evidence="7" type="ORF">E1809_06205</name>
</gene>
<evidence type="ECO:0000256" key="5">
    <source>
        <dbReference type="SAM" id="MobiDB-lite"/>
    </source>
</evidence>
<dbReference type="InterPro" id="IPR028082">
    <property type="entry name" value="Peripla_BP_I"/>
</dbReference>
<comment type="caution">
    <text evidence="7">The sequence shown here is derived from an EMBL/GenBank/DDBJ whole genome shotgun (WGS) entry which is preliminary data.</text>
</comment>
<evidence type="ECO:0000256" key="2">
    <source>
        <dbReference type="ARBA" id="ARBA00023015"/>
    </source>
</evidence>
<dbReference type="PROSITE" id="PS50932">
    <property type="entry name" value="HTH_LACI_2"/>
    <property type="match status" value="1"/>
</dbReference>
<keyword evidence="4" id="KW-0804">Transcription</keyword>
<evidence type="ECO:0000256" key="3">
    <source>
        <dbReference type="ARBA" id="ARBA00023125"/>
    </source>
</evidence>
<dbReference type="Gene3D" id="3.40.50.2300">
    <property type="match status" value="2"/>
</dbReference>
<keyword evidence="8" id="KW-1185">Reference proteome</keyword>
<dbReference type="Pfam" id="PF13377">
    <property type="entry name" value="Peripla_BP_3"/>
    <property type="match status" value="1"/>
</dbReference>
<protein>
    <submittedName>
        <fullName evidence="7">LacI family transcriptional regulator</fullName>
    </submittedName>
</protein>
<reference evidence="7 8" key="1">
    <citation type="submission" date="2019-03" db="EMBL/GenBank/DDBJ databases">
        <title>Whole genome sequence of Arthrobacter sp JH1-1.</title>
        <authorList>
            <person name="Trinh H.N."/>
        </authorList>
    </citation>
    <scope>NUCLEOTIDE SEQUENCE [LARGE SCALE GENOMIC DNA]</scope>
    <source>
        <strain evidence="7 8">JH1-1</strain>
    </source>
</reference>
<dbReference type="GO" id="GO:0003700">
    <property type="term" value="F:DNA-binding transcription factor activity"/>
    <property type="evidence" value="ECO:0007669"/>
    <property type="project" value="TreeGrafter"/>
</dbReference>
<dbReference type="SMART" id="SM00354">
    <property type="entry name" value="HTH_LACI"/>
    <property type="match status" value="1"/>
</dbReference>
<dbReference type="GO" id="GO:0000976">
    <property type="term" value="F:transcription cis-regulatory region binding"/>
    <property type="evidence" value="ECO:0007669"/>
    <property type="project" value="TreeGrafter"/>
</dbReference>
<feature type="region of interest" description="Disordered" evidence="5">
    <location>
        <begin position="345"/>
        <end position="372"/>
    </location>
</feature>
<evidence type="ECO:0000256" key="1">
    <source>
        <dbReference type="ARBA" id="ARBA00022491"/>
    </source>
</evidence>